<dbReference type="Pfam" id="PF17132">
    <property type="entry name" value="Glyco_hydro_106"/>
    <property type="match status" value="1"/>
</dbReference>
<dbReference type="InterPro" id="IPR008979">
    <property type="entry name" value="Galactose-bd-like_sf"/>
</dbReference>
<evidence type="ECO:0000313" key="1">
    <source>
        <dbReference type="EMBL" id="MDR7279602.1"/>
    </source>
</evidence>
<name>A0AAE3YVT6_9ACTN</name>
<dbReference type="PROSITE" id="PS51318">
    <property type="entry name" value="TAT"/>
    <property type="match status" value="1"/>
</dbReference>
<dbReference type="InterPro" id="IPR053161">
    <property type="entry name" value="Ulvan_degrading_GH"/>
</dbReference>
<reference evidence="1" key="1">
    <citation type="submission" date="2023-07" db="EMBL/GenBank/DDBJ databases">
        <title>Sequencing the genomes of 1000 actinobacteria strains.</title>
        <authorList>
            <person name="Klenk H.-P."/>
        </authorList>
    </citation>
    <scope>NUCLEOTIDE SEQUENCE</scope>
    <source>
        <strain evidence="1">DSM 44707</strain>
    </source>
</reference>
<gene>
    <name evidence="1" type="ORF">J2S41_006380</name>
</gene>
<proteinExistence type="predicted"/>
<comment type="caution">
    <text evidence="1">The sequence shown here is derived from an EMBL/GenBank/DDBJ whole genome shotgun (WGS) entry which is preliminary data.</text>
</comment>
<evidence type="ECO:0008006" key="3">
    <source>
        <dbReference type="Google" id="ProtNLM"/>
    </source>
</evidence>
<sequence>MSGLRRRTVLALGAGTLAAGWGAVPAEADTGRNDFARPATGLRPYFRWWWPDGLVDPAEIRREVDQIAAAGFGGAEIAAVHHSVRDKAALDTAGHGWGTAAWTRGVEAALDQAARRGITIDLTIGPSWPAAVPTVTPDGPAAVQELAHGVATVAAGGTFDGPVPASVTAAAPSVTRQTLIAVQAVRVDPANATRKETGLAADSVTDLTARVTDGRLTWTAPADGDYLVLAYWQRGSGQEPESGPHTSPDAYVVDHFSAAGTQAVIDFWEARLLTPRIRALLRRAGGSLFEDSIELETHALNWTPAMLTEFQRRRGYDLRPYLPAVVRVKEATVYAFDAATSRRVRADYWQTISDLFTEHHFVPLTRWAHSLGLTFRAQPYGLETDAIAASAVVDVPEGESLGFKNLDDYRCLAGGRDMGGRALLSCEAGAYQGGAYNTTWKRLLRTMGGAYAAGLNQTVFHGFSYATAPGAAWPGFAAFTPYSGAIGYAESWGPRQPSWRHAPDVAAYLGRVHLAGRIGVNRVDAAVFRQKGYSKTGIGASWFTSDGVPSGWTHQMISAPLLALPSATVRDGRLAPDGPAYRVLLVEPDPFSGSAATLDLPSARRILALARQGLPVVLLGDWSAATVPGRATGDEDVALRALLAELTALPRVRTVAAKTEVGAALASLGLRPAVSYARTSTLLHGHRVDRGTDYYYLVNGKHAETVKPPVAAIDHDVTLQRSSRTAVPYRIDPWTGARERIAVYTADGDRVTMRVALQPGESAIVVLDAPGAANRHVTATTADRVLATERGLTLRAATGGTYTATLDDGRTVSRTIPAVPAPIPLTRWTLRVADWRPGSSATETLSVTHTVELDGLRPWTELPGLADVSGVGRYTAVVDVPACAGAYLGLGEVFDTARVTVNGRAVPVSPLNPVADVGPYLHEGRNTIEVEVATTLNNRLRVADPAVYGVAPRQAYGLTGPVTLIPYGEVRVW</sequence>
<dbReference type="InterPro" id="IPR006311">
    <property type="entry name" value="TAT_signal"/>
</dbReference>
<organism evidence="1 2">
    <name type="scientific">Catenuloplanes atrovinosus</name>
    <dbReference type="NCBI Taxonomy" id="137266"/>
    <lineage>
        <taxon>Bacteria</taxon>
        <taxon>Bacillati</taxon>
        <taxon>Actinomycetota</taxon>
        <taxon>Actinomycetes</taxon>
        <taxon>Micromonosporales</taxon>
        <taxon>Micromonosporaceae</taxon>
        <taxon>Catenuloplanes</taxon>
    </lineage>
</organism>
<dbReference type="PANTHER" id="PTHR36848:SF2">
    <property type="entry name" value="SECRETED PROTEIN"/>
    <property type="match status" value="1"/>
</dbReference>
<keyword evidence="2" id="KW-1185">Reference proteome</keyword>
<evidence type="ECO:0000313" key="2">
    <source>
        <dbReference type="Proteomes" id="UP001183643"/>
    </source>
</evidence>
<dbReference type="SUPFAM" id="SSF49785">
    <property type="entry name" value="Galactose-binding domain-like"/>
    <property type="match status" value="1"/>
</dbReference>
<dbReference type="EMBL" id="JAVDYB010000001">
    <property type="protein sequence ID" value="MDR7279602.1"/>
    <property type="molecule type" value="Genomic_DNA"/>
</dbReference>
<dbReference type="Gene3D" id="2.60.120.260">
    <property type="entry name" value="Galactose-binding domain-like"/>
    <property type="match status" value="1"/>
</dbReference>
<dbReference type="PANTHER" id="PTHR36848">
    <property type="entry name" value="DNA-BINDING PROTEIN (PUTATIVE SECRETED PROTEIN)-RELATED"/>
    <property type="match status" value="1"/>
</dbReference>
<accession>A0AAE3YVT6</accession>
<dbReference type="AlphaFoldDB" id="A0AAE3YVT6"/>
<dbReference type="RefSeq" id="WP_310373508.1">
    <property type="nucleotide sequence ID" value="NZ_JAVDYB010000001.1"/>
</dbReference>
<dbReference type="Proteomes" id="UP001183643">
    <property type="component" value="Unassembled WGS sequence"/>
</dbReference>
<protein>
    <recommendedName>
        <fullName evidence="3">Alpha-L-rhamnosidase</fullName>
    </recommendedName>
</protein>